<evidence type="ECO:0000313" key="3">
    <source>
        <dbReference type="Proteomes" id="UP000324222"/>
    </source>
</evidence>
<keyword evidence="3" id="KW-1185">Reference proteome</keyword>
<protein>
    <submittedName>
        <fullName evidence="2">Uncharacterized protein</fullName>
    </submittedName>
</protein>
<dbReference type="EMBL" id="VSRR010009564">
    <property type="protein sequence ID" value="MPC50538.1"/>
    <property type="molecule type" value="Genomic_DNA"/>
</dbReference>
<dbReference type="AlphaFoldDB" id="A0A5B7G091"/>
<accession>A0A5B7G091</accession>
<gene>
    <name evidence="2" type="ORF">E2C01_044367</name>
</gene>
<name>A0A5B7G091_PORTR</name>
<dbReference type="Proteomes" id="UP000324222">
    <property type="component" value="Unassembled WGS sequence"/>
</dbReference>
<reference evidence="2 3" key="1">
    <citation type="submission" date="2019-05" db="EMBL/GenBank/DDBJ databases">
        <title>Another draft genome of Portunus trituberculatus and its Hox gene families provides insights of decapod evolution.</title>
        <authorList>
            <person name="Jeong J.-H."/>
            <person name="Song I."/>
            <person name="Kim S."/>
            <person name="Choi T."/>
            <person name="Kim D."/>
            <person name="Ryu S."/>
            <person name="Kim W."/>
        </authorList>
    </citation>
    <scope>NUCLEOTIDE SEQUENCE [LARGE SCALE GENOMIC DNA]</scope>
    <source>
        <tissue evidence="2">Muscle</tissue>
    </source>
</reference>
<comment type="caution">
    <text evidence="2">The sequence shown here is derived from an EMBL/GenBank/DDBJ whole genome shotgun (WGS) entry which is preliminary data.</text>
</comment>
<evidence type="ECO:0000256" key="1">
    <source>
        <dbReference type="SAM" id="MobiDB-lite"/>
    </source>
</evidence>
<proteinExistence type="predicted"/>
<sequence length="88" mass="9813">MKGVYFNQEKVAAYFSKVLRNPVLEDYQWETRYYPSLAYKLVIRAHSHSPPSGVPGRATTRGRIKGGRAAYQRPPASAAQGSVRACRA</sequence>
<feature type="region of interest" description="Disordered" evidence="1">
    <location>
        <begin position="66"/>
        <end position="88"/>
    </location>
</feature>
<evidence type="ECO:0000313" key="2">
    <source>
        <dbReference type="EMBL" id="MPC50538.1"/>
    </source>
</evidence>
<organism evidence="2 3">
    <name type="scientific">Portunus trituberculatus</name>
    <name type="common">Swimming crab</name>
    <name type="synonym">Neptunus trituberculatus</name>
    <dbReference type="NCBI Taxonomy" id="210409"/>
    <lineage>
        <taxon>Eukaryota</taxon>
        <taxon>Metazoa</taxon>
        <taxon>Ecdysozoa</taxon>
        <taxon>Arthropoda</taxon>
        <taxon>Crustacea</taxon>
        <taxon>Multicrustacea</taxon>
        <taxon>Malacostraca</taxon>
        <taxon>Eumalacostraca</taxon>
        <taxon>Eucarida</taxon>
        <taxon>Decapoda</taxon>
        <taxon>Pleocyemata</taxon>
        <taxon>Brachyura</taxon>
        <taxon>Eubrachyura</taxon>
        <taxon>Portunoidea</taxon>
        <taxon>Portunidae</taxon>
        <taxon>Portuninae</taxon>
        <taxon>Portunus</taxon>
    </lineage>
</organism>